<accession>A0ABY8MES1</accession>
<sequence length="214" mass="23703">MPQTDEKNKKDDAKKSEEGLQSVLLKTRSIMLTGEINKEMTDRICKQLLYLNHESATEPVKMYIDSPGGDADAGYAIFDMIRFIEAPVYTIGLGLVASAGALVLIAPPKEQRLSMPNSHYMIHQPLSGIRGVASTIEIHAREVEKLRDRINHDIAEATGKKAKEVANDTDRDYWLSGEEAVEYGLVSRVVSNIAELRTLSGTDSQNDEKTGKKK</sequence>
<dbReference type="PANTHER" id="PTHR10381">
    <property type="entry name" value="ATP-DEPENDENT CLP PROTEASE PROTEOLYTIC SUBUNIT"/>
    <property type="match status" value="1"/>
</dbReference>
<comment type="similarity">
    <text evidence="1 7 9">Belongs to the peptidase S14 family.</text>
</comment>
<feature type="active site" evidence="7 8">
    <location>
        <position position="123"/>
    </location>
</feature>
<dbReference type="PANTHER" id="PTHR10381:SF70">
    <property type="entry name" value="ATP-DEPENDENT CLP PROTEASE PROTEOLYTIC SUBUNIT"/>
    <property type="match status" value="1"/>
</dbReference>
<evidence type="ECO:0000256" key="8">
    <source>
        <dbReference type="PROSITE-ProRule" id="PRU10086"/>
    </source>
</evidence>
<dbReference type="PROSITE" id="PS00382">
    <property type="entry name" value="CLP_PROTEASE_HIS"/>
    <property type="match status" value="1"/>
</dbReference>
<dbReference type="EC" id="3.4.21.92" evidence="7"/>
<keyword evidence="3 7" id="KW-0645">Protease</keyword>
<comment type="catalytic activity">
    <reaction evidence="6 7 8">
        <text>Hydrolysis of proteins to small peptides in the presence of ATP and magnesium. alpha-casein is the usual test substrate. In the absence of ATP, only oligopeptides shorter than five residues are hydrolyzed (such as succinyl-Leu-Tyr-|-NHMec, and Leu-Tyr-Leu-|-Tyr-Trp, in which cleavage of the -Tyr-|-Leu- and -Tyr-|-Trp bonds also occurs).</text>
        <dbReference type="EC" id="3.4.21.92"/>
    </reaction>
</comment>
<dbReference type="PRINTS" id="PR00127">
    <property type="entry name" value="CLPPROTEASEP"/>
</dbReference>
<dbReference type="CDD" id="cd07017">
    <property type="entry name" value="S14_ClpP_2"/>
    <property type="match status" value="1"/>
</dbReference>
<dbReference type="NCBIfam" id="NF011089">
    <property type="entry name" value="PRK14512.1"/>
    <property type="match status" value="1"/>
</dbReference>
<keyword evidence="4 7" id="KW-0378">Hydrolase</keyword>
<gene>
    <name evidence="7" type="primary">clpP</name>
    <name evidence="11" type="ORF">P0082_08225</name>
</gene>
<dbReference type="EMBL" id="CP123443">
    <property type="protein sequence ID" value="WGK68464.1"/>
    <property type="molecule type" value="Genomic_DNA"/>
</dbReference>
<dbReference type="HAMAP" id="MF_00444">
    <property type="entry name" value="ClpP"/>
    <property type="match status" value="1"/>
</dbReference>
<evidence type="ECO:0000256" key="2">
    <source>
        <dbReference type="ARBA" id="ARBA00022490"/>
    </source>
</evidence>
<dbReference type="Pfam" id="PF00574">
    <property type="entry name" value="CLP_protease"/>
    <property type="match status" value="1"/>
</dbReference>
<comment type="function">
    <text evidence="7">Cleaves peptides in various proteins in a process that requires ATP hydrolysis. Has a chymotrypsin-like activity. Plays a major role in the degradation of misfolded proteins.</text>
</comment>
<keyword evidence="10" id="KW-0812">Transmembrane</keyword>
<evidence type="ECO:0000256" key="7">
    <source>
        <dbReference type="HAMAP-Rule" id="MF_00444"/>
    </source>
</evidence>
<feature type="transmembrane region" description="Helical" evidence="10">
    <location>
        <begin position="88"/>
        <end position="106"/>
    </location>
</feature>
<dbReference type="RefSeq" id="WP_326926648.1">
    <property type="nucleotide sequence ID" value="NZ_CP123443.1"/>
</dbReference>
<dbReference type="InterPro" id="IPR033135">
    <property type="entry name" value="ClpP_His_AS"/>
</dbReference>
<dbReference type="GO" id="GO:0008233">
    <property type="term" value="F:peptidase activity"/>
    <property type="evidence" value="ECO:0007669"/>
    <property type="project" value="UniProtKB-KW"/>
</dbReference>
<proteinExistence type="inferred from homology"/>
<evidence type="ECO:0000256" key="3">
    <source>
        <dbReference type="ARBA" id="ARBA00022670"/>
    </source>
</evidence>
<dbReference type="NCBIfam" id="NF009205">
    <property type="entry name" value="PRK12553.1"/>
    <property type="match status" value="1"/>
</dbReference>
<protein>
    <recommendedName>
        <fullName evidence="7 9">ATP-dependent Clp protease proteolytic subunit</fullName>
        <ecNumber evidence="7">3.4.21.92</ecNumber>
    </recommendedName>
    <alternativeName>
        <fullName evidence="7">Endopeptidase Clp</fullName>
    </alternativeName>
</protein>
<keyword evidence="12" id="KW-1185">Reference proteome</keyword>
<keyword evidence="10" id="KW-0472">Membrane</keyword>
<evidence type="ECO:0000256" key="1">
    <source>
        <dbReference type="ARBA" id="ARBA00007039"/>
    </source>
</evidence>
<organism evidence="11 12">
    <name type="scientific">Candidatus Haliotispira prima</name>
    <dbReference type="NCBI Taxonomy" id="3034016"/>
    <lineage>
        <taxon>Bacteria</taxon>
        <taxon>Pseudomonadati</taxon>
        <taxon>Spirochaetota</taxon>
        <taxon>Spirochaetia</taxon>
        <taxon>Spirochaetales</taxon>
        <taxon>Spirochaetaceae</taxon>
        <taxon>Candidatus Haliotispira</taxon>
    </lineage>
</organism>
<dbReference type="SUPFAM" id="SSF52096">
    <property type="entry name" value="ClpP/crotonase"/>
    <property type="match status" value="1"/>
</dbReference>
<evidence type="ECO:0000256" key="6">
    <source>
        <dbReference type="ARBA" id="ARBA00034021"/>
    </source>
</evidence>
<evidence type="ECO:0000256" key="10">
    <source>
        <dbReference type="SAM" id="Phobius"/>
    </source>
</evidence>
<reference evidence="11 12" key="1">
    <citation type="submission" date="2023-04" db="EMBL/GenBank/DDBJ databases">
        <title>Spirochaete genome identified in red abalone sample constitutes a novel genus.</title>
        <authorList>
            <person name="Sharma S.P."/>
            <person name="Purcell C.M."/>
            <person name="Hyde J.R."/>
            <person name="Severin A.J."/>
        </authorList>
    </citation>
    <scope>NUCLEOTIDE SEQUENCE [LARGE SCALE GENOMIC DNA]</scope>
    <source>
        <strain evidence="11 12">SP-2023</strain>
    </source>
</reference>
<name>A0ABY8MES1_9SPIO</name>
<evidence type="ECO:0000256" key="9">
    <source>
        <dbReference type="RuleBase" id="RU003567"/>
    </source>
</evidence>
<dbReference type="Proteomes" id="UP001228690">
    <property type="component" value="Chromosome"/>
</dbReference>
<dbReference type="InterPro" id="IPR001907">
    <property type="entry name" value="ClpP"/>
</dbReference>
<dbReference type="GO" id="GO:0006508">
    <property type="term" value="P:proteolysis"/>
    <property type="evidence" value="ECO:0007669"/>
    <property type="project" value="UniProtKB-KW"/>
</dbReference>
<comment type="subcellular location">
    <subcellularLocation>
        <location evidence="7">Cytoplasm</location>
    </subcellularLocation>
</comment>
<comment type="subunit">
    <text evidence="7">Fourteen ClpP subunits assemble into 2 heptameric rings which stack back to back to give a disk-like structure with a central cavity, resembling the structure of eukaryotic proteasomes.</text>
</comment>
<keyword evidence="10" id="KW-1133">Transmembrane helix</keyword>
<dbReference type="InterPro" id="IPR023562">
    <property type="entry name" value="ClpP/TepA"/>
</dbReference>
<evidence type="ECO:0000256" key="4">
    <source>
        <dbReference type="ARBA" id="ARBA00022801"/>
    </source>
</evidence>
<dbReference type="Gene3D" id="3.90.226.10">
    <property type="entry name" value="2-enoyl-CoA Hydratase, Chain A, domain 1"/>
    <property type="match status" value="1"/>
</dbReference>
<evidence type="ECO:0000313" key="12">
    <source>
        <dbReference type="Proteomes" id="UP001228690"/>
    </source>
</evidence>
<feature type="active site" description="Nucleophile" evidence="7">
    <location>
        <position position="98"/>
    </location>
</feature>
<evidence type="ECO:0000256" key="5">
    <source>
        <dbReference type="ARBA" id="ARBA00022825"/>
    </source>
</evidence>
<keyword evidence="5 7" id="KW-0720">Serine protease</keyword>
<keyword evidence="2 7" id="KW-0963">Cytoplasm</keyword>
<dbReference type="InterPro" id="IPR029045">
    <property type="entry name" value="ClpP/crotonase-like_dom_sf"/>
</dbReference>
<evidence type="ECO:0000313" key="11">
    <source>
        <dbReference type="EMBL" id="WGK68464.1"/>
    </source>
</evidence>